<organism evidence="2 3">
    <name type="scientific">Thiothrix lacustris</name>
    <dbReference type="NCBI Taxonomy" id="525917"/>
    <lineage>
        <taxon>Bacteria</taxon>
        <taxon>Pseudomonadati</taxon>
        <taxon>Pseudomonadota</taxon>
        <taxon>Gammaproteobacteria</taxon>
        <taxon>Thiotrichales</taxon>
        <taxon>Thiotrichaceae</taxon>
        <taxon>Thiothrix</taxon>
    </lineage>
</organism>
<keyword evidence="1" id="KW-1133">Transmembrane helix</keyword>
<proteinExistence type="predicted"/>
<evidence type="ECO:0000313" key="2">
    <source>
        <dbReference type="EMBL" id="WML90042.1"/>
    </source>
</evidence>
<accession>A0ABY9MNC6</accession>
<reference evidence="2 3" key="1">
    <citation type="submission" date="2023-08" db="EMBL/GenBank/DDBJ databases">
        <title>New molecular markers tilS and rpoB for phylogenetic and monitoring studies of the genus Thiothrix biodiversity.</title>
        <authorList>
            <person name="Ravin N.V."/>
            <person name="Smolyakov D."/>
            <person name="Markov N.D."/>
            <person name="Beletsky A.V."/>
            <person name="Mardanov A.V."/>
            <person name="Rudenko T.S."/>
            <person name="Grabovich M.Y."/>
        </authorList>
    </citation>
    <scope>NUCLEOTIDE SEQUENCE [LARGE SCALE GENOMIC DNA]</scope>
    <source>
        <strain evidence="2 3">MK1</strain>
    </source>
</reference>
<dbReference type="Proteomes" id="UP001236657">
    <property type="component" value="Chromosome"/>
</dbReference>
<feature type="transmembrane region" description="Helical" evidence="1">
    <location>
        <begin position="76"/>
        <end position="96"/>
    </location>
</feature>
<name>A0ABY9MNC6_9GAMM</name>
<keyword evidence="3" id="KW-1185">Reference proteome</keyword>
<dbReference type="RefSeq" id="WP_308894375.1">
    <property type="nucleotide sequence ID" value="NZ_CP133218.1"/>
</dbReference>
<protein>
    <recommendedName>
        <fullName evidence="4">Transmembrane protein</fullName>
    </recommendedName>
</protein>
<keyword evidence="1" id="KW-0812">Transmembrane</keyword>
<feature type="transmembrane region" description="Helical" evidence="1">
    <location>
        <begin position="122"/>
        <end position="145"/>
    </location>
</feature>
<sequence length="146" mass="16345">MTEPTSPQPLEVEAIPLNKFDESVLDSFAKDIAAQATRMDDLAKQLITLNLAIPGLYASVLKLVNGDDAVLNNPWLLFITFGAWLLALGLAFVSLFPERYDIESDNLTQIQHYFYRSARRKFWLVGAASLFSFFGICFAVFSLFLG</sequence>
<gene>
    <name evidence="2" type="ORF">RCF98_13825</name>
</gene>
<evidence type="ECO:0008006" key="4">
    <source>
        <dbReference type="Google" id="ProtNLM"/>
    </source>
</evidence>
<dbReference type="EMBL" id="CP133218">
    <property type="protein sequence ID" value="WML90042.1"/>
    <property type="molecule type" value="Genomic_DNA"/>
</dbReference>
<evidence type="ECO:0000313" key="3">
    <source>
        <dbReference type="Proteomes" id="UP001236657"/>
    </source>
</evidence>
<keyword evidence="1" id="KW-0472">Membrane</keyword>
<evidence type="ECO:0000256" key="1">
    <source>
        <dbReference type="SAM" id="Phobius"/>
    </source>
</evidence>